<sequence>MPPRRASNAKRPQKRKADPDDNKDEKDKPPSKRPAREEEEKDNGGSKQADSSATTTTLDNKLEETSITINRAPVLELWGACVAHLTHPDLSWALCLSIGSSISTITAIAKGRSIGTIAAPADEGNHPEEKGKKRKDRAAEDLPTIHVMGFPMATTGDSVMVKGKPRTTREVTLQRKFGTDGYERVKGVMMEALEEWKGSEGELDGQAFKMYEKFRPDVSKGQKGWGRKGELHLSKVKDAVGKPSS</sequence>
<feature type="compositionally biased region" description="Basic and acidic residues" evidence="1">
    <location>
        <begin position="15"/>
        <end position="44"/>
    </location>
</feature>
<dbReference type="GeneID" id="63842354"/>
<evidence type="ECO:0000313" key="3">
    <source>
        <dbReference type="Proteomes" id="UP000803844"/>
    </source>
</evidence>
<feature type="region of interest" description="Disordered" evidence="1">
    <location>
        <begin position="118"/>
        <end position="138"/>
    </location>
</feature>
<feature type="compositionally biased region" description="Basic and acidic residues" evidence="1">
    <location>
        <begin position="227"/>
        <end position="245"/>
    </location>
</feature>
<dbReference type="RefSeq" id="XP_040777862.1">
    <property type="nucleotide sequence ID" value="XM_040925225.1"/>
</dbReference>
<organism evidence="2 3">
    <name type="scientific">Cryphonectria parasitica (strain ATCC 38755 / EP155)</name>
    <dbReference type="NCBI Taxonomy" id="660469"/>
    <lineage>
        <taxon>Eukaryota</taxon>
        <taxon>Fungi</taxon>
        <taxon>Dikarya</taxon>
        <taxon>Ascomycota</taxon>
        <taxon>Pezizomycotina</taxon>
        <taxon>Sordariomycetes</taxon>
        <taxon>Sordariomycetidae</taxon>
        <taxon>Diaporthales</taxon>
        <taxon>Cryphonectriaceae</taxon>
        <taxon>Cryphonectria-Endothia species complex</taxon>
        <taxon>Cryphonectria</taxon>
    </lineage>
</organism>
<feature type="region of interest" description="Disordered" evidence="1">
    <location>
        <begin position="1"/>
        <end position="59"/>
    </location>
</feature>
<comment type="caution">
    <text evidence="2">The sequence shown here is derived from an EMBL/GenBank/DDBJ whole genome shotgun (WGS) entry which is preliminary data.</text>
</comment>
<dbReference type="OrthoDB" id="514070at2759"/>
<name>A0A9P4Y5K1_CRYP1</name>
<reference evidence="2" key="1">
    <citation type="journal article" date="2020" name="Phytopathology">
        <title>Genome sequence of the chestnut blight fungus Cryphonectria parasitica EP155: A fundamental resource for an archetypical invasive plant pathogen.</title>
        <authorList>
            <person name="Crouch J.A."/>
            <person name="Dawe A."/>
            <person name="Aerts A."/>
            <person name="Barry K."/>
            <person name="Churchill A.C.L."/>
            <person name="Grimwood J."/>
            <person name="Hillman B."/>
            <person name="Milgroom M.G."/>
            <person name="Pangilinan J."/>
            <person name="Smith M."/>
            <person name="Salamov A."/>
            <person name="Schmutz J."/>
            <person name="Yadav J."/>
            <person name="Grigoriev I.V."/>
            <person name="Nuss D."/>
        </authorList>
    </citation>
    <scope>NUCLEOTIDE SEQUENCE</scope>
    <source>
        <strain evidence="2">EP155</strain>
    </source>
</reference>
<gene>
    <name evidence="2" type="ORF">M406DRAFT_69079</name>
</gene>
<feature type="region of interest" description="Disordered" evidence="1">
    <location>
        <begin position="219"/>
        <end position="245"/>
    </location>
</feature>
<feature type="compositionally biased region" description="Polar residues" evidence="1">
    <location>
        <begin position="45"/>
        <end position="59"/>
    </location>
</feature>
<evidence type="ECO:0000313" key="2">
    <source>
        <dbReference type="EMBL" id="KAF3766901.1"/>
    </source>
</evidence>
<accession>A0A9P4Y5K1</accession>
<dbReference type="Proteomes" id="UP000803844">
    <property type="component" value="Unassembled WGS sequence"/>
</dbReference>
<protein>
    <submittedName>
        <fullName evidence="2">Uncharacterized protein</fullName>
    </submittedName>
</protein>
<dbReference type="AlphaFoldDB" id="A0A9P4Y5K1"/>
<dbReference type="EMBL" id="MU032346">
    <property type="protein sequence ID" value="KAF3766901.1"/>
    <property type="molecule type" value="Genomic_DNA"/>
</dbReference>
<keyword evidence="3" id="KW-1185">Reference proteome</keyword>
<proteinExistence type="predicted"/>
<evidence type="ECO:0000256" key="1">
    <source>
        <dbReference type="SAM" id="MobiDB-lite"/>
    </source>
</evidence>